<proteinExistence type="inferred from homology"/>
<dbReference type="GO" id="GO:0009425">
    <property type="term" value="C:bacterial-type flagellum basal body"/>
    <property type="evidence" value="ECO:0007669"/>
    <property type="project" value="UniProtKB-SubCell"/>
</dbReference>
<dbReference type="STRING" id="555088.DealDRAFT_2627"/>
<evidence type="ECO:0000256" key="6">
    <source>
        <dbReference type="ARBA" id="ARBA00022475"/>
    </source>
</evidence>
<evidence type="ECO:0000256" key="7">
    <source>
        <dbReference type="ARBA" id="ARBA00022692"/>
    </source>
</evidence>
<organism evidence="15 16">
    <name type="scientific">Dethiobacter alkaliphilus AHT 1</name>
    <dbReference type="NCBI Taxonomy" id="555088"/>
    <lineage>
        <taxon>Bacteria</taxon>
        <taxon>Bacillati</taxon>
        <taxon>Bacillota</taxon>
        <taxon>Dethiobacteria</taxon>
        <taxon>Dethiobacterales</taxon>
        <taxon>Dethiobacteraceae</taxon>
        <taxon>Dethiobacter</taxon>
    </lineage>
</organism>
<evidence type="ECO:0000313" key="16">
    <source>
        <dbReference type="Proteomes" id="UP000006443"/>
    </source>
</evidence>
<dbReference type="RefSeq" id="WP_008518219.1">
    <property type="nucleotide sequence ID" value="NZ_ACJM01000016.1"/>
</dbReference>
<keyword evidence="11 14" id="KW-0472">Membrane</keyword>
<comment type="caution">
    <text evidence="15">The sequence shown here is derived from an EMBL/GenBank/DDBJ whole genome shotgun (WGS) entry which is preliminary data.</text>
</comment>
<keyword evidence="16" id="KW-1185">Reference proteome</keyword>
<feature type="transmembrane region" description="Helical" evidence="14">
    <location>
        <begin position="29"/>
        <end position="46"/>
    </location>
</feature>
<dbReference type="GO" id="GO:0005886">
    <property type="term" value="C:plasma membrane"/>
    <property type="evidence" value="ECO:0007669"/>
    <property type="project" value="UniProtKB-SubCell"/>
</dbReference>
<dbReference type="EMBL" id="ACJM01000016">
    <property type="protein sequence ID" value="EEG76515.1"/>
    <property type="molecule type" value="Genomic_DNA"/>
</dbReference>
<dbReference type="InterPro" id="IPR005838">
    <property type="entry name" value="T3SS_IM_P"/>
</dbReference>
<evidence type="ECO:0000256" key="4">
    <source>
        <dbReference type="ARBA" id="ARBA00021714"/>
    </source>
</evidence>
<name>C0GJG8_DETAL</name>
<dbReference type="Pfam" id="PF00813">
    <property type="entry name" value="FliP"/>
    <property type="match status" value="1"/>
</dbReference>
<evidence type="ECO:0000313" key="15">
    <source>
        <dbReference type="EMBL" id="EEG76515.1"/>
    </source>
</evidence>
<evidence type="ECO:0000256" key="8">
    <source>
        <dbReference type="ARBA" id="ARBA00022795"/>
    </source>
</evidence>
<dbReference type="PANTHER" id="PTHR30587">
    <property type="entry name" value="FLAGELLAR BIOSYNTHETIC PROTEIN FLIP"/>
    <property type="match status" value="1"/>
</dbReference>
<dbReference type="PRINTS" id="PR01302">
    <property type="entry name" value="TYPE3IMPPROT"/>
</dbReference>
<evidence type="ECO:0000256" key="13">
    <source>
        <dbReference type="ARBA" id="ARBA00023225"/>
    </source>
</evidence>
<dbReference type="eggNOG" id="COG1338">
    <property type="taxonomic scope" value="Bacteria"/>
</dbReference>
<dbReference type="PRINTS" id="PR00951">
    <property type="entry name" value="FLGBIOSNFLIP"/>
</dbReference>
<accession>C0GJG8</accession>
<keyword evidence="5" id="KW-0813">Transport</keyword>
<evidence type="ECO:0000256" key="10">
    <source>
        <dbReference type="ARBA" id="ARBA00022989"/>
    </source>
</evidence>
<dbReference type="InterPro" id="IPR005837">
    <property type="entry name" value="FliP"/>
</dbReference>
<evidence type="ECO:0000256" key="14">
    <source>
        <dbReference type="SAM" id="Phobius"/>
    </source>
</evidence>
<evidence type="ECO:0000256" key="11">
    <source>
        <dbReference type="ARBA" id="ARBA00023136"/>
    </source>
</evidence>
<comment type="subcellular location">
    <subcellularLocation>
        <location evidence="1">Bacterial flagellum basal body</location>
    </subcellularLocation>
    <subcellularLocation>
        <location evidence="2">Cell membrane</location>
        <topology evidence="2">Multi-pass membrane protein</topology>
    </subcellularLocation>
</comment>
<sequence length="131" mass="14665">MTSFTRIVVVLGFVRNALATQQTPPNRVIIGLALFLTFFIMAPIYSRVNETAILPSLEDEITSEYALATRSPPLERFMVQQTTEKVLPLFVNLSDGERPETMDDLPMHVLVPAFVISELKTEGVSKCLLRP</sequence>
<evidence type="ECO:0000256" key="9">
    <source>
        <dbReference type="ARBA" id="ARBA00022927"/>
    </source>
</evidence>
<dbReference type="GO" id="GO:0044781">
    <property type="term" value="P:bacterial-type flagellum organization"/>
    <property type="evidence" value="ECO:0007669"/>
    <property type="project" value="UniProtKB-KW"/>
</dbReference>
<reference evidence="15 16" key="1">
    <citation type="submission" date="2009-02" db="EMBL/GenBank/DDBJ databases">
        <title>Sequencing of the draft genome and assembly of Dethiobacter alkaliphilus AHT 1.</title>
        <authorList>
            <consortium name="US DOE Joint Genome Institute (JGI-PGF)"/>
            <person name="Lucas S."/>
            <person name="Copeland A."/>
            <person name="Lapidus A."/>
            <person name="Glavina del Rio T."/>
            <person name="Dalin E."/>
            <person name="Tice H."/>
            <person name="Bruce D."/>
            <person name="Goodwin L."/>
            <person name="Pitluck S."/>
            <person name="Larimer F."/>
            <person name="Land M.L."/>
            <person name="Hauser L."/>
            <person name="Muyzer G."/>
        </authorList>
    </citation>
    <scope>NUCLEOTIDE SEQUENCE [LARGE SCALE GENOMIC DNA]</scope>
    <source>
        <strain evidence="15 16">AHT 1</strain>
    </source>
</reference>
<evidence type="ECO:0000256" key="3">
    <source>
        <dbReference type="ARBA" id="ARBA00006257"/>
    </source>
</evidence>
<dbReference type="OrthoDB" id="9805111at2"/>
<keyword evidence="12" id="KW-0975">Bacterial flagellum</keyword>
<keyword evidence="6" id="KW-1003">Cell membrane</keyword>
<comment type="similarity">
    <text evidence="3">Belongs to the FliP/MopC/SpaP family.</text>
</comment>
<dbReference type="GO" id="GO:0009306">
    <property type="term" value="P:protein secretion"/>
    <property type="evidence" value="ECO:0007669"/>
    <property type="project" value="InterPro"/>
</dbReference>
<keyword evidence="8" id="KW-1005">Bacterial flagellum biogenesis</keyword>
<keyword evidence="9" id="KW-0653">Protein transport</keyword>
<gene>
    <name evidence="15" type="ORF">DealDRAFT_2627</name>
</gene>
<evidence type="ECO:0000256" key="5">
    <source>
        <dbReference type="ARBA" id="ARBA00022448"/>
    </source>
</evidence>
<protein>
    <recommendedName>
        <fullName evidence="4">Flagellar biosynthetic protein FliP</fullName>
    </recommendedName>
</protein>
<dbReference type="Proteomes" id="UP000006443">
    <property type="component" value="Unassembled WGS sequence"/>
</dbReference>
<dbReference type="PANTHER" id="PTHR30587:SF0">
    <property type="entry name" value="FLAGELLAR BIOSYNTHETIC PROTEIN FLIP"/>
    <property type="match status" value="1"/>
</dbReference>
<dbReference type="AlphaFoldDB" id="C0GJG8"/>
<evidence type="ECO:0000256" key="12">
    <source>
        <dbReference type="ARBA" id="ARBA00023143"/>
    </source>
</evidence>
<evidence type="ECO:0000256" key="2">
    <source>
        <dbReference type="ARBA" id="ARBA00004651"/>
    </source>
</evidence>
<keyword evidence="10 14" id="KW-1133">Transmembrane helix</keyword>
<keyword evidence="13" id="KW-1006">Bacterial flagellum protein export</keyword>
<keyword evidence="7 14" id="KW-0812">Transmembrane</keyword>
<evidence type="ECO:0000256" key="1">
    <source>
        <dbReference type="ARBA" id="ARBA00004117"/>
    </source>
</evidence>